<name>A0A5P2CY38_STRVZ</name>
<accession>A0A5P2CY38</accession>
<evidence type="ECO:0000313" key="2">
    <source>
        <dbReference type="Proteomes" id="UP000325211"/>
    </source>
</evidence>
<evidence type="ECO:0000313" key="1">
    <source>
        <dbReference type="EMBL" id="QES46887.1"/>
    </source>
</evidence>
<dbReference type="Proteomes" id="UP000325211">
    <property type="component" value="Chromosome"/>
</dbReference>
<dbReference type="OrthoDB" id="4322570at2"/>
<organism evidence="1 2">
    <name type="scientific">Streptomyces venezuelae</name>
    <dbReference type="NCBI Taxonomy" id="54571"/>
    <lineage>
        <taxon>Bacteria</taxon>
        <taxon>Bacillati</taxon>
        <taxon>Actinomycetota</taxon>
        <taxon>Actinomycetes</taxon>
        <taxon>Kitasatosporales</taxon>
        <taxon>Streptomycetaceae</taxon>
        <taxon>Streptomyces</taxon>
    </lineage>
</organism>
<proteinExistence type="predicted"/>
<dbReference type="EMBL" id="CP029190">
    <property type="protein sequence ID" value="QES46887.1"/>
    <property type="molecule type" value="Genomic_DNA"/>
</dbReference>
<reference evidence="1 2" key="1">
    <citation type="submission" date="2018-05" db="EMBL/GenBank/DDBJ databases">
        <title>Streptomyces venezuelae.</title>
        <authorList>
            <person name="Kim W."/>
            <person name="Lee N."/>
            <person name="Cho B.-K."/>
        </authorList>
    </citation>
    <scope>NUCLEOTIDE SEQUENCE [LARGE SCALE GENOMIC DNA]</scope>
    <source>
        <strain evidence="1 2">ATCC 21782</strain>
    </source>
</reference>
<sequence length="89" mass="9632">MSGSAHPAGPVVYRLEHLRDRLAHEEVFELGVRTELRGGVAVLVGTVTTAGCRDAILRIAAEELAGLPWRHDLQVGGVRPPDREPEDVS</sequence>
<evidence type="ECO:0008006" key="3">
    <source>
        <dbReference type="Google" id="ProtNLM"/>
    </source>
</evidence>
<dbReference type="AlphaFoldDB" id="A0A5P2CY38"/>
<dbReference type="RefSeq" id="WP_150205768.1">
    <property type="nucleotide sequence ID" value="NZ_CP029190.1"/>
</dbReference>
<gene>
    <name evidence="1" type="ORF">DEJ50_02500</name>
</gene>
<protein>
    <recommendedName>
        <fullName evidence="3">BON domain-containing protein</fullName>
    </recommendedName>
</protein>